<dbReference type="Gene3D" id="3.90.1200.10">
    <property type="match status" value="1"/>
</dbReference>
<evidence type="ECO:0000259" key="1">
    <source>
        <dbReference type="Pfam" id="PF01636"/>
    </source>
</evidence>
<sequence length="364" mass="40384">MTAPSRGDGPRRAERAAAQFTEAALVAVTPLGRGHINDTFLVATETGRFVLQRLNRGVFPDPVAIMANVRILCDHWRGHSRADLLRLPQLIRTLAGEDYHRDEEEGFWRALSYLDGSRTLDRLADRPQAEQVGAALGRFHALVADLDPGHLYPALPGFHIAPQYLAQLDALLAHRGPVPESAELRAALEFVEARRPAIEVLEQAKQQGQLQARVIHGDPKLDNVLFDGAGRRALGMIDLDTVQPGLILYDLGDCLRSCCNPRGETPADGAVRFDADLCEAILRGYLAEARGLLSAADVAYLYDAIRLLPLELGLRFLADHLAGDRYFKVSFRGQNLHRAQVQFQLTFSVERQERRLRRLLDGLA</sequence>
<dbReference type="EMBL" id="OZ026884">
    <property type="protein sequence ID" value="CAL1241700.1"/>
    <property type="molecule type" value="Genomic_DNA"/>
</dbReference>
<organism evidence="2 3">
    <name type="scientific">Candidatus Methylocalor cossyra</name>
    <dbReference type="NCBI Taxonomy" id="3108543"/>
    <lineage>
        <taxon>Bacteria</taxon>
        <taxon>Pseudomonadati</taxon>
        <taxon>Pseudomonadota</taxon>
        <taxon>Gammaproteobacteria</taxon>
        <taxon>Methylococcales</taxon>
        <taxon>Methylococcaceae</taxon>
        <taxon>Candidatus Methylocalor</taxon>
    </lineage>
</organism>
<dbReference type="RefSeq" id="WP_348758196.1">
    <property type="nucleotide sequence ID" value="NZ_OZ026884.1"/>
</dbReference>
<name>A0ABM9NM23_9GAMM</name>
<proteinExistence type="predicted"/>
<dbReference type="InterPro" id="IPR011009">
    <property type="entry name" value="Kinase-like_dom_sf"/>
</dbReference>
<protein>
    <submittedName>
        <fullName evidence="2">Ser/Thr protein kinase RdoA involved in Cpx stress response, MazF antagonist</fullName>
    </submittedName>
</protein>
<dbReference type="SUPFAM" id="SSF56112">
    <property type="entry name" value="Protein kinase-like (PK-like)"/>
    <property type="match status" value="1"/>
</dbReference>
<evidence type="ECO:0000313" key="3">
    <source>
        <dbReference type="Proteomes" id="UP001497493"/>
    </source>
</evidence>
<dbReference type="InterPro" id="IPR002575">
    <property type="entry name" value="Aminoglycoside_PTrfase"/>
</dbReference>
<keyword evidence="2" id="KW-0418">Kinase</keyword>
<dbReference type="GO" id="GO:0016301">
    <property type="term" value="F:kinase activity"/>
    <property type="evidence" value="ECO:0007669"/>
    <property type="project" value="UniProtKB-KW"/>
</dbReference>
<reference evidence="2 3" key="1">
    <citation type="submission" date="2024-04" db="EMBL/GenBank/DDBJ databases">
        <authorList>
            <person name="Cremers G."/>
        </authorList>
    </citation>
    <scope>NUCLEOTIDE SEQUENCE [LARGE SCALE GENOMIC DNA]</scope>
    <source>
        <strain evidence="2">MeCH1-AG</strain>
    </source>
</reference>
<feature type="domain" description="Aminoglycoside phosphotransferase" evidence="1">
    <location>
        <begin position="28"/>
        <end position="274"/>
    </location>
</feature>
<dbReference type="PANTHER" id="PTHR21064:SF5">
    <property type="entry name" value="SLR1880 PROTEIN"/>
    <property type="match status" value="1"/>
</dbReference>
<keyword evidence="3" id="KW-1185">Reference proteome</keyword>
<keyword evidence="2" id="KW-0808">Transferase</keyword>
<accession>A0ABM9NM23</accession>
<dbReference type="Proteomes" id="UP001497493">
    <property type="component" value="Chromosome"/>
</dbReference>
<gene>
    <name evidence="2" type="ORF">MECH1_V1_2924</name>
</gene>
<dbReference type="PANTHER" id="PTHR21064">
    <property type="entry name" value="AMINOGLYCOSIDE PHOSPHOTRANSFERASE DOMAIN-CONTAINING PROTEIN-RELATED"/>
    <property type="match status" value="1"/>
</dbReference>
<dbReference type="Pfam" id="PF01636">
    <property type="entry name" value="APH"/>
    <property type="match status" value="1"/>
</dbReference>
<dbReference type="InterPro" id="IPR050249">
    <property type="entry name" value="Pseudomonas-type_ThrB"/>
</dbReference>
<evidence type="ECO:0000313" key="2">
    <source>
        <dbReference type="EMBL" id="CAL1241700.1"/>
    </source>
</evidence>